<evidence type="ECO:0000313" key="10">
    <source>
        <dbReference type="Proteomes" id="UP000432089"/>
    </source>
</evidence>
<dbReference type="GO" id="GO:0006508">
    <property type="term" value="P:proteolysis"/>
    <property type="evidence" value="ECO:0007669"/>
    <property type="project" value="UniProtKB-KW"/>
</dbReference>
<proteinExistence type="inferred from homology"/>
<comment type="similarity">
    <text evidence="2">Belongs to the peptidase M10B family.</text>
</comment>
<dbReference type="Proteomes" id="UP000432089">
    <property type="component" value="Unassembled WGS sequence"/>
</dbReference>
<name>A0A7V7PK65_9HYPH</name>
<keyword evidence="5" id="KW-0479">Metal-binding</keyword>
<dbReference type="RefSeq" id="WP_150973894.1">
    <property type="nucleotide sequence ID" value="NZ_VZDO01000028.1"/>
</dbReference>
<evidence type="ECO:0000256" key="5">
    <source>
        <dbReference type="ARBA" id="ARBA00022723"/>
    </source>
</evidence>
<dbReference type="InterPro" id="IPR001343">
    <property type="entry name" value="Hemolysn_Ca-bd"/>
</dbReference>
<dbReference type="GO" id="GO:0004222">
    <property type="term" value="F:metalloendopeptidase activity"/>
    <property type="evidence" value="ECO:0007669"/>
    <property type="project" value="InterPro"/>
</dbReference>
<dbReference type="EMBL" id="VZDO01000028">
    <property type="protein sequence ID" value="KAB0675923.1"/>
    <property type="molecule type" value="Genomic_DNA"/>
</dbReference>
<dbReference type="Pfam" id="PF00353">
    <property type="entry name" value="HemolysinCabind"/>
    <property type="match status" value="3"/>
</dbReference>
<protein>
    <submittedName>
        <fullName evidence="9">Matrixin family metalloprotease</fullName>
    </submittedName>
</protein>
<evidence type="ECO:0000256" key="1">
    <source>
        <dbReference type="ARBA" id="ARBA00004613"/>
    </source>
</evidence>
<dbReference type="PRINTS" id="PR00138">
    <property type="entry name" value="MATRIXIN"/>
</dbReference>
<dbReference type="GO" id="GO:0031012">
    <property type="term" value="C:extracellular matrix"/>
    <property type="evidence" value="ECO:0007669"/>
    <property type="project" value="InterPro"/>
</dbReference>
<evidence type="ECO:0000256" key="3">
    <source>
        <dbReference type="ARBA" id="ARBA00022525"/>
    </source>
</evidence>
<comment type="caution">
    <text evidence="9">The sequence shown here is derived from an EMBL/GenBank/DDBJ whole genome shotgun (WGS) entry which is preliminary data.</text>
</comment>
<dbReference type="SUPFAM" id="SSF51120">
    <property type="entry name" value="beta-Roll"/>
    <property type="match status" value="2"/>
</dbReference>
<keyword evidence="10" id="KW-1185">Reference proteome</keyword>
<dbReference type="AlphaFoldDB" id="A0A7V7PK65"/>
<dbReference type="InterPro" id="IPR050557">
    <property type="entry name" value="RTX_toxin/Mannuronan_C5-epim"/>
</dbReference>
<dbReference type="GO" id="GO:0008270">
    <property type="term" value="F:zinc ion binding"/>
    <property type="evidence" value="ECO:0007669"/>
    <property type="project" value="InterPro"/>
</dbReference>
<evidence type="ECO:0000256" key="6">
    <source>
        <dbReference type="ARBA" id="ARBA00022801"/>
    </source>
</evidence>
<dbReference type="PANTHER" id="PTHR38340:SF1">
    <property type="entry name" value="S-LAYER PROTEIN"/>
    <property type="match status" value="1"/>
</dbReference>
<evidence type="ECO:0000256" key="4">
    <source>
        <dbReference type="ARBA" id="ARBA00022670"/>
    </source>
</evidence>
<reference evidence="9 10" key="1">
    <citation type="submission" date="2019-09" db="EMBL/GenBank/DDBJ databases">
        <title>YIM 132180 draft genome.</title>
        <authorList>
            <person name="Zhang K."/>
        </authorList>
    </citation>
    <scope>NUCLEOTIDE SEQUENCE [LARGE SCALE GENOMIC DNA]</scope>
    <source>
        <strain evidence="9 10">YIM 132180</strain>
    </source>
</reference>
<dbReference type="PRINTS" id="PR00313">
    <property type="entry name" value="CABNDNGRPT"/>
</dbReference>
<organism evidence="9 10">
    <name type="scientific">Plantimonas leprariae</name>
    <dbReference type="NCBI Taxonomy" id="2615207"/>
    <lineage>
        <taxon>Bacteria</taxon>
        <taxon>Pseudomonadati</taxon>
        <taxon>Pseudomonadota</taxon>
        <taxon>Alphaproteobacteria</taxon>
        <taxon>Hyphomicrobiales</taxon>
        <taxon>Aurantimonadaceae</taxon>
        <taxon>Plantimonas</taxon>
    </lineage>
</organism>
<evidence type="ECO:0000256" key="7">
    <source>
        <dbReference type="ARBA" id="ARBA00022833"/>
    </source>
</evidence>
<comment type="subcellular location">
    <subcellularLocation>
        <location evidence="1">Secreted</location>
    </subcellularLocation>
</comment>
<dbReference type="GO" id="GO:0005576">
    <property type="term" value="C:extracellular region"/>
    <property type="evidence" value="ECO:0007669"/>
    <property type="project" value="UniProtKB-SubCell"/>
</dbReference>
<evidence type="ECO:0000256" key="2">
    <source>
        <dbReference type="ARBA" id="ARBA00009490"/>
    </source>
</evidence>
<dbReference type="PANTHER" id="PTHR38340">
    <property type="entry name" value="S-LAYER PROTEIN"/>
    <property type="match status" value="1"/>
</dbReference>
<dbReference type="InterPro" id="IPR024079">
    <property type="entry name" value="MetalloPept_cat_dom_sf"/>
</dbReference>
<accession>A0A7V7PK65</accession>
<gene>
    <name evidence="9" type="ORF">F6X38_22600</name>
</gene>
<keyword evidence="9" id="KW-0482">Metalloprotease</keyword>
<dbReference type="InterPro" id="IPR021190">
    <property type="entry name" value="Pept_M10A"/>
</dbReference>
<dbReference type="SUPFAM" id="SSF55486">
    <property type="entry name" value="Metalloproteases ('zincins'), catalytic domain"/>
    <property type="match status" value="1"/>
</dbReference>
<dbReference type="Gene3D" id="2.150.10.10">
    <property type="entry name" value="Serralysin-like metalloprotease, C-terminal"/>
    <property type="match status" value="3"/>
</dbReference>
<evidence type="ECO:0000313" key="9">
    <source>
        <dbReference type="EMBL" id="KAB0675923.1"/>
    </source>
</evidence>
<dbReference type="InterPro" id="IPR011049">
    <property type="entry name" value="Serralysin-like_metalloprot_C"/>
</dbReference>
<dbReference type="InterPro" id="IPR006026">
    <property type="entry name" value="Peptidase_Metallo"/>
</dbReference>
<dbReference type="InterPro" id="IPR018511">
    <property type="entry name" value="Hemolysin-typ_Ca-bd_CS"/>
</dbReference>
<dbReference type="GO" id="GO:0005509">
    <property type="term" value="F:calcium ion binding"/>
    <property type="evidence" value="ECO:0007669"/>
    <property type="project" value="InterPro"/>
</dbReference>
<dbReference type="SMART" id="SM00235">
    <property type="entry name" value="ZnMc"/>
    <property type="match status" value="1"/>
</dbReference>
<keyword evidence="6" id="KW-0378">Hydrolase</keyword>
<dbReference type="Pfam" id="PF00413">
    <property type="entry name" value="Peptidase_M10"/>
    <property type="match status" value="1"/>
</dbReference>
<sequence>MTVPFTGPKWGDGGVGIAAGVVTWSFATSAARLFGFDGAIDETAFQDVVKTAFDTWEKVANIDFKQTSDDASSDIRLGWDSFDGIGGTLGYTTWEMSGSHLTYAEVAFDGSDSWDVDGDAWGYNFYAVAVHEIGHAIGLGHSDQPTSIMYPYLDSQTGLTAEDIAAIQTLYGTSSSAQSPTALVFDGTAYADTRQGTEGNDIMHGFGGDDVLRGNGGDDELHGGVGNDLLYGGAGSDWLYGEEGNDVLYGGTGSNHLNGGTGIDTASYADLDGLVVANLADAGLNAGLAAGDEYISIENLIGNRFNDTLTGDGFANILDGGRGVDRLVGGPGNDIYLVDNLRDVVVEAAGGGGDTVIASVSYGLGSGQEIEALQAAAGTAAIKLNGNEGRNWLYGNAGDNFLVGRDGNDTLLGYAGNDRLFGGKGVDLLDGGAGKDIYVFAEAPGQADADTIKGFVAADDTIWLSKAVFAAAGPLGALAVDAFYASLSGTAHDASDHILYSSRTGGLLYDADGNGAAAATVFAHLDPGLRLTSNDFNVIA</sequence>
<dbReference type="InterPro" id="IPR001818">
    <property type="entry name" value="Pept_M10_metallopeptidase"/>
</dbReference>
<feature type="domain" description="Peptidase metallopeptidase" evidence="8">
    <location>
        <begin position="20"/>
        <end position="173"/>
    </location>
</feature>
<dbReference type="Gene3D" id="3.40.390.10">
    <property type="entry name" value="Collagenase (Catalytic Domain)"/>
    <property type="match status" value="1"/>
</dbReference>
<keyword evidence="3" id="KW-0964">Secreted</keyword>
<keyword evidence="7" id="KW-0862">Zinc</keyword>
<evidence type="ECO:0000259" key="8">
    <source>
        <dbReference type="SMART" id="SM00235"/>
    </source>
</evidence>
<keyword evidence="4 9" id="KW-0645">Protease</keyword>
<dbReference type="PROSITE" id="PS00330">
    <property type="entry name" value="HEMOLYSIN_CALCIUM"/>
    <property type="match status" value="4"/>
</dbReference>